<gene>
    <name evidence="4" type="ORF">ET418_15900</name>
</gene>
<dbReference type="InterPro" id="IPR004147">
    <property type="entry name" value="ABC1_dom"/>
</dbReference>
<evidence type="ECO:0000313" key="4">
    <source>
        <dbReference type="EMBL" id="KAA0888860.1"/>
    </source>
</evidence>
<evidence type="ECO:0000313" key="5">
    <source>
        <dbReference type="Proteomes" id="UP000324298"/>
    </source>
</evidence>
<dbReference type="Pfam" id="PF03109">
    <property type="entry name" value="ABC1"/>
    <property type="match status" value="1"/>
</dbReference>
<dbReference type="PANTHER" id="PTHR10566">
    <property type="entry name" value="CHAPERONE-ACTIVITY OF BC1 COMPLEX CABC1 -RELATED"/>
    <property type="match status" value="1"/>
</dbReference>
<dbReference type="Proteomes" id="UP000324298">
    <property type="component" value="Unassembled WGS sequence"/>
</dbReference>
<dbReference type="SUPFAM" id="SSF56112">
    <property type="entry name" value="Protein kinase-like (PK-like)"/>
    <property type="match status" value="1"/>
</dbReference>
<keyword evidence="2" id="KW-1133">Transmembrane helix</keyword>
<name>A0A5A9X7A6_9BACT</name>
<dbReference type="InterPro" id="IPR011009">
    <property type="entry name" value="Kinase-like_dom_sf"/>
</dbReference>
<dbReference type="CDD" id="cd05121">
    <property type="entry name" value="ABC1_ADCK3-like"/>
    <property type="match status" value="1"/>
</dbReference>
<dbReference type="EMBL" id="SRSD01000010">
    <property type="protein sequence ID" value="KAA0888860.1"/>
    <property type="molecule type" value="Genomic_DNA"/>
</dbReference>
<keyword evidence="2" id="KW-0812">Transmembrane</keyword>
<dbReference type="InterPro" id="IPR050154">
    <property type="entry name" value="UbiB_kinase"/>
</dbReference>
<dbReference type="PANTHER" id="PTHR10566:SF113">
    <property type="entry name" value="PROTEIN ACTIVITY OF BC1 COMPLEX KINASE 7, CHLOROPLASTIC"/>
    <property type="match status" value="1"/>
</dbReference>
<organism evidence="4 5">
    <name type="scientific">Oryzomonas rubra</name>
    <dbReference type="NCBI Taxonomy" id="2509454"/>
    <lineage>
        <taxon>Bacteria</taxon>
        <taxon>Pseudomonadati</taxon>
        <taxon>Thermodesulfobacteriota</taxon>
        <taxon>Desulfuromonadia</taxon>
        <taxon>Geobacterales</taxon>
        <taxon>Geobacteraceae</taxon>
        <taxon>Oryzomonas</taxon>
    </lineage>
</organism>
<accession>A0A5A9X7A6</accession>
<dbReference type="OrthoDB" id="9795390at2"/>
<keyword evidence="4" id="KW-0830">Ubiquinone</keyword>
<evidence type="ECO:0000256" key="2">
    <source>
        <dbReference type="SAM" id="Phobius"/>
    </source>
</evidence>
<comment type="similarity">
    <text evidence="1">Belongs to the protein kinase superfamily. ADCK protein kinase family.</text>
</comment>
<keyword evidence="5" id="KW-1185">Reference proteome</keyword>
<comment type="caution">
    <text evidence="4">The sequence shown here is derived from an EMBL/GenBank/DDBJ whole genome shotgun (WGS) entry which is preliminary data.</text>
</comment>
<sequence length="561" mass="63631">MLSFFKINRNIRSIRRYWNIARVLSAYGFDHALEAIGLSDIAARGRRFLRHDVVDIARLSAAERMRLALEELGPTFVKLGQLLSTRPDIIPAPFVREFEKLQDQVPSFSFAELTAQVERELHGPIHDFFAEIDPEPLAAASIAQVHRARLLTGEQVVIKVRRPGVVELVEADIGALMSLAQLAERHVSGSEIYDPVGVVREFARTIRREMDFTREGHTIEKIRDNFAQTGWLHFPHVYWGQSARGVLTLEYVNGIKVSDLDRLERGGLDRRIIAQRGADAFLEMVLKHGFFHGDPHPGNVMILPGNIICLLDYGIVGRLDEELRTFLSDILLAIVNRDMDQVVSLLLFAGDISDSLDVRALKRDLSNFIDSYYEIPLKEIEVGRMLMEFIEIITLYSIRIQPDLMLLAKSLIIIEGMGRSLDPAFNMVEHLRPFMEKAIRRRMSPRRVAHDINAVVASYLSLARNLPRDLKELINRVNRNKFKIDLEHRGLDKFTADFDRSINRLSSSLILAALIIGSSIIMQIERGPQLFGLPALAFLGYTAAGLIGLWWVYGIIRSGRL</sequence>
<reference evidence="4 5" key="1">
    <citation type="submission" date="2019-04" db="EMBL/GenBank/DDBJ databases">
        <title>Geobacter ruber sp. nov., ferric-reducing bacteria isolated from paddy soil.</title>
        <authorList>
            <person name="Xu Z."/>
            <person name="Masuda Y."/>
            <person name="Itoh H."/>
            <person name="Senoo K."/>
        </authorList>
    </citation>
    <scope>NUCLEOTIDE SEQUENCE [LARGE SCALE GENOMIC DNA]</scope>
    <source>
        <strain evidence="4 5">Red88</strain>
    </source>
</reference>
<protein>
    <submittedName>
        <fullName evidence="4">Ubiquinone biosynthesis protein UbiB</fullName>
    </submittedName>
</protein>
<dbReference type="AlphaFoldDB" id="A0A5A9X7A6"/>
<dbReference type="RefSeq" id="WP_149309272.1">
    <property type="nucleotide sequence ID" value="NZ_SRSD01000010.1"/>
</dbReference>
<evidence type="ECO:0000256" key="1">
    <source>
        <dbReference type="ARBA" id="ARBA00009670"/>
    </source>
</evidence>
<keyword evidence="2" id="KW-0472">Membrane</keyword>
<feature type="domain" description="ABC1 atypical kinase-like" evidence="3">
    <location>
        <begin position="100"/>
        <end position="344"/>
    </location>
</feature>
<feature type="transmembrane region" description="Helical" evidence="2">
    <location>
        <begin position="530"/>
        <end position="553"/>
    </location>
</feature>
<proteinExistence type="inferred from homology"/>
<evidence type="ECO:0000259" key="3">
    <source>
        <dbReference type="Pfam" id="PF03109"/>
    </source>
</evidence>